<protein>
    <submittedName>
        <fullName evidence="1">Alkaline phosphatase family protein</fullName>
    </submittedName>
</protein>
<proteinExistence type="predicted"/>
<evidence type="ECO:0000313" key="1">
    <source>
        <dbReference type="EMBL" id="AWW33249.1"/>
    </source>
</evidence>
<dbReference type="Gene3D" id="3.40.720.10">
    <property type="entry name" value="Alkaline Phosphatase, subunit A"/>
    <property type="match status" value="1"/>
</dbReference>
<dbReference type="EMBL" id="CP030041">
    <property type="protein sequence ID" value="AWW33249.1"/>
    <property type="molecule type" value="Genomic_DNA"/>
</dbReference>
<dbReference type="InterPro" id="IPR002591">
    <property type="entry name" value="Phosphodiest/P_Trfase"/>
</dbReference>
<dbReference type="SUPFAM" id="SSF53649">
    <property type="entry name" value="Alkaline phosphatase-like"/>
    <property type="match status" value="1"/>
</dbReference>
<dbReference type="PANTHER" id="PTHR10151">
    <property type="entry name" value="ECTONUCLEOTIDE PYROPHOSPHATASE/PHOSPHODIESTERASE"/>
    <property type="match status" value="1"/>
</dbReference>
<dbReference type="PANTHER" id="PTHR10151:SF120">
    <property type="entry name" value="BIS(5'-ADENOSYL)-TRIPHOSPHATASE"/>
    <property type="match status" value="1"/>
</dbReference>
<evidence type="ECO:0000313" key="2">
    <source>
        <dbReference type="Proteomes" id="UP000248688"/>
    </source>
</evidence>
<organism evidence="1 2">
    <name type="scientific">Echinicola strongylocentroti</name>
    <dbReference type="NCBI Taxonomy" id="1795355"/>
    <lineage>
        <taxon>Bacteria</taxon>
        <taxon>Pseudomonadati</taxon>
        <taxon>Bacteroidota</taxon>
        <taxon>Cytophagia</taxon>
        <taxon>Cytophagales</taxon>
        <taxon>Cyclobacteriaceae</taxon>
        <taxon>Echinicola</taxon>
    </lineage>
</organism>
<reference evidence="1 2" key="1">
    <citation type="submission" date="2018-06" db="EMBL/GenBank/DDBJ databases">
        <title>Echinicola strongylocentroti sp. nov., isolated from a sea urchin Strongylocentrotus intermedius.</title>
        <authorList>
            <person name="Bae S.S."/>
        </authorList>
    </citation>
    <scope>NUCLEOTIDE SEQUENCE [LARGE SCALE GENOMIC DNA]</scope>
    <source>
        <strain evidence="1 2">MEBiC08714</strain>
    </source>
</reference>
<accession>A0A2Z4IR93</accession>
<dbReference type="OrthoDB" id="9779418at2"/>
<dbReference type="KEGG" id="est:DN752_18745"/>
<gene>
    <name evidence="1" type="ORF">DN752_18745</name>
</gene>
<name>A0A2Z4IR93_9BACT</name>
<sequence>MQAVIACIALLMFQHRSHAQHTALSEHVVLISIDGFRPEFYLEKEWPSPNLQAMAKEGVRSLGVTGVFPSVTYPSHTSIITGYPPAVHGIYYNAPFEPDGQTGKWYWESELIQAPTLWHAVRENGMKSASFLWPVSVNAPIDYNIPEYWSLEGYGRIEPMREMENPKGLMAEMELNVLGKLNEKTFNGDYLNREDRIGDMAGYVLETYRPNLITVHLIAADHFQHSEGREGPMVYKSIGAIDRAIGKIMEAADRAGLTEKTTYIITGDHGFVNTHSAISPNIWLVEAGLMENQKDRGDWKAAFHTSGASAFLHLKDQDDHESLEKVKEILKNLPASTKKLFRVVDRKELDTVGADPNAVLALAPIQGISFSSATQGPIIKPAVGGTHGYFPDFDEIETGFIAWGAGIEGNVEIQEMKLVDIAALVNQLLDLSMELPESTYYPGMIKK</sequence>
<dbReference type="GO" id="GO:0016787">
    <property type="term" value="F:hydrolase activity"/>
    <property type="evidence" value="ECO:0007669"/>
    <property type="project" value="UniProtKB-ARBA"/>
</dbReference>
<dbReference type="AlphaFoldDB" id="A0A2Z4IR93"/>
<dbReference type="Proteomes" id="UP000248688">
    <property type="component" value="Chromosome"/>
</dbReference>
<dbReference type="CDD" id="cd16018">
    <property type="entry name" value="Enpp"/>
    <property type="match status" value="1"/>
</dbReference>
<dbReference type="Pfam" id="PF01663">
    <property type="entry name" value="Phosphodiest"/>
    <property type="match status" value="1"/>
</dbReference>
<dbReference type="InterPro" id="IPR017850">
    <property type="entry name" value="Alkaline_phosphatase_core_sf"/>
</dbReference>
<keyword evidence="2" id="KW-1185">Reference proteome</keyword>